<proteinExistence type="predicted"/>
<keyword evidence="2" id="KW-1185">Reference proteome</keyword>
<dbReference type="AlphaFoldDB" id="A0A8K0ACL2"/>
<name>A0A8K0ACL2_BRALA</name>
<gene>
    <name evidence="1" type="primary">Hypp4951</name>
    <name evidence="1" type="ORF">BLAG_LOCUS24371</name>
</gene>
<sequence length="84" mass="9534">MFSYVTGHVYDDDGCFFASEDHWEGCPPLQAPMWPCSPILDLHALLQVRHGCTVNHQSAKPRLSIFVSKVHTRYSPSRGFDREG</sequence>
<protein>
    <submittedName>
        <fullName evidence="1">Hypp4951 protein</fullName>
    </submittedName>
</protein>
<evidence type="ECO:0000313" key="2">
    <source>
        <dbReference type="Proteomes" id="UP000838412"/>
    </source>
</evidence>
<evidence type="ECO:0000313" key="1">
    <source>
        <dbReference type="EMBL" id="CAH1272837.1"/>
    </source>
</evidence>
<accession>A0A8K0ACL2</accession>
<dbReference type="Proteomes" id="UP000838412">
    <property type="component" value="Chromosome 8"/>
</dbReference>
<reference evidence="1" key="1">
    <citation type="submission" date="2022-01" db="EMBL/GenBank/DDBJ databases">
        <authorList>
            <person name="Braso-Vives M."/>
        </authorList>
    </citation>
    <scope>NUCLEOTIDE SEQUENCE</scope>
</reference>
<organism evidence="1 2">
    <name type="scientific">Branchiostoma lanceolatum</name>
    <name type="common">Common lancelet</name>
    <name type="synonym">Amphioxus lanceolatum</name>
    <dbReference type="NCBI Taxonomy" id="7740"/>
    <lineage>
        <taxon>Eukaryota</taxon>
        <taxon>Metazoa</taxon>
        <taxon>Chordata</taxon>
        <taxon>Cephalochordata</taxon>
        <taxon>Leptocardii</taxon>
        <taxon>Amphioxiformes</taxon>
        <taxon>Branchiostomatidae</taxon>
        <taxon>Branchiostoma</taxon>
    </lineage>
</organism>
<dbReference type="EMBL" id="OV696693">
    <property type="protein sequence ID" value="CAH1272837.1"/>
    <property type="molecule type" value="Genomic_DNA"/>
</dbReference>